<feature type="non-terminal residue" evidence="2">
    <location>
        <position position="209"/>
    </location>
</feature>
<dbReference type="Gene3D" id="2.60.120.560">
    <property type="entry name" value="Exo-inulinase, domain 1"/>
    <property type="match status" value="1"/>
</dbReference>
<dbReference type="InterPro" id="IPR013320">
    <property type="entry name" value="ConA-like_dom_sf"/>
</dbReference>
<evidence type="ECO:0008006" key="4">
    <source>
        <dbReference type="Google" id="ProtNLM"/>
    </source>
</evidence>
<accession>A0ABS3W1U9</accession>
<keyword evidence="3" id="KW-1185">Reference proteome</keyword>
<dbReference type="Pfam" id="PF13385">
    <property type="entry name" value="Laminin_G_3"/>
    <property type="match status" value="1"/>
</dbReference>
<proteinExistence type="predicted"/>
<sequence length="209" mass="21087">MRSSRQRRLALILAGVLAPTAALVVGMTATASAATVLHDDFSDGDTSGWSKSGGTWSVVTDGSPAVQQSNATSENARIFAGGTSWTAYTVQARVKPLSLGSAGHASLLARASGSTVYYRLALLPANQVQLQAVNGGSVAVLASASRTVTTGTWYTLAIDVTGTTVRGSVDGTVIGQGTSSLVAAGRIGLQTAYSSASFDDVLVTDGGST</sequence>
<dbReference type="RefSeq" id="WP_244454574.1">
    <property type="nucleotide sequence ID" value="NZ_WVUH01000589.1"/>
</dbReference>
<dbReference type="SUPFAM" id="SSF49899">
    <property type="entry name" value="Concanavalin A-like lectins/glucanases"/>
    <property type="match status" value="1"/>
</dbReference>
<feature type="chain" id="PRO_5045835462" description="Concanavalin A-like lectin/glucanases superfamily protein" evidence="1">
    <location>
        <begin position="34"/>
        <end position="209"/>
    </location>
</feature>
<keyword evidence="1" id="KW-0732">Signal</keyword>
<evidence type="ECO:0000256" key="1">
    <source>
        <dbReference type="SAM" id="SignalP"/>
    </source>
</evidence>
<feature type="signal peptide" evidence="1">
    <location>
        <begin position="1"/>
        <end position="33"/>
    </location>
</feature>
<comment type="caution">
    <text evidence="2">The sequence shown here is derived from an EMBL/GenBank/DDBJ whole genome shotgun (WGS) entry which is preliminary data.</text>
</comment>
<dbReference type="Proteomes" id="UP000823521">
    <property type="component" value="Unassembled WGS sequence"/>
</dbReference>
<reference evidence="2 3" key="1">
    <citation type="submission" date="2019-12" db="EMBL/GenBank/DDBJ databases">
        <title>Whole genome sequencing of endophytic Actinobacterium Micromonospora sp. MPMI6T.</title>
        <authorList>
            <person name="Evv R."/>
            <person name="Podile A.R."/>
        </authorList>
    </citation>
    <scope>NUCLEOTIDE SEQUENCE [LARGE SCALE GENOMIC DNA]</scope>
    <source>
        <strain evidence="2 3">MPMI6</strain>
    </source>
</reference>
<organism evidence="2 3">
    <name type="scientific">Micromonospora echinofusca</name>
    <dbReference type="NCBI Taxonomy" id="47858"/>
    <lineage>
        <taxon>Bacteria</taxon>
        <taxon>Bacillati</taxon>
        <taxon>Actinomycetota</taxon>
        <taxon>Actinomycetes</taxon>
        <taxon>Micromonosporales</taxon>
        <taxon>Micromonosporaceae</taxon>
        <taxon>Micromonospora</taxon>
    </lineage>
</organism>
<evidence type="ECO:0000313" key="3">
    <source>
        <dbReference type="Proteomes" id="UP000823521"/>
    </source>
</evidence>
<name>A0ABS3W1U9_MICEH</name>
<evidence type="ECO:0000313" key="2">
    <source>
        <dbReference type="EMBL" id="MBO4210766.1"/>
    </source>
</evidence>
<gene>
    <name evidence="2" type="ORF">GSF22_32950</name>
</gene>
<dbReference type="EMBL" id="WVUH01000589">
    <property type="protein sequence ID" value="MBO4210766.1"/>
    <property type="molecule type" value="Genomic_DNA"/>
</dbReference>
<protein>
    <recommendedName>
        <fullName evidence="4">Concanavalin A-like lectin/glucanases superfamily protein</fullName>
    </recommendedName>
</protein>